<gene>
    <name evidence="1" type="ORF">RCO7_14758</name>
</gene>
<dbReference type="Proteomes" id="UP000178129">
    <property type="component" value="Unassembled WGS sequence"/>
</dbReference>
<name>A0A1E1L0L4_9HELO</name>
<protein>
    <submittedName>
        <fullName evidence="1">Uncharacterized protein</fullName>
    </submittedName>
</protein>
<evidence type="ECO:0000313" key="2">
    <source>
        <dbReference type="Proteomes" id="UP000178129"/>
    </source>
</evidence>
<dbReference type="InParanoid" id="A0A1E1L0L4"/>
<keyword evidence="2" id="KW-1185">Reference proteome</keyword>
<reference evidence="2" key="1">
    <citation type="submission" date="2016-03" db="EMBL/GenBank/DDBJ databases">
        <authorList>
            <person name="Ploux O."/>
        </authorList>
    </citation>
    <scope>NUCLEOTIDE SEQUENCE [LARGE SCALE GENOMIC DNA]</scope>
    <source>
        <strain evidence="2">UK7</strain>
    </source>
</reference>
<dbReference type="AlphaFoldDB" id="A0A1E1L0L4"/>
<sequence>MCHKLYKTFTCSCTHLLFTTPCNNHNPHPITASSAPADYCCIDCLNVDLNINPSASSSFEYKYTRCFSNYTCGCTRLSSFVRHPKVECMAPKEGKNEIVRSSDVSVPCSECFRGEMEEMAKMFERIERDVEGRGE</sequence>
<comment type="caution">
    <text evidence="1">The sequence shown here is derived from an EMBL/GenBank/DDBJ whole genome shotgun (WGS) entry which is preliminary data.</text>
</comment>
<accession>A0A1E1L0L4</accession>
<dbReference type="EMBL" id="FJUW01000030">
    <property type="protein sequence ID" value="CZT04057.1"/>
    <property type="molecule type" value="Genomic_DNA"/>
</dbReference>
<proteinExistence type="predicted"/>
<evidence type="ECO:0000313" key="1">
    <source>
        <dbReference type="EMBL" id="CZT04057.1"/>
    </source>
</evidence>
<organism evidence="1 2">
    <name type="scientific">Rhynchosporium graminicola</name>
    <dbReference type="NCBI Taxonomy" id="2792576"/>
    <lineage>
        <taxon>Eukaryota</taxon>
        <taxon>Fungi</taxon>
        <taxon>Dikarya</taxon>
        <taxon>Ascomycota</taxon>
        <taxon>Pezizomycotina</taxon>
        <taxon>Leotiomycetes</taxon>
        <taxon>Helotiales</taxon>
        <taxon>Ploettnerulaceae</taxon>
        <taxon>Rhynchosporium</taxon>
    </lineage>
</organism>